<evidence type="ECO:0000313" key="2">
    <source>
        <dbReference type="EMBL" id="GBO04704.1"/>
    </source>
</evidence>
<sequence>MKFKRTGSIADAIRSRKPKTVTDESTEDPDHFLLLGPLKATVYETVDNRPGPKNLHHPANVREMPGNFEIVCQFIRHPVRCA</sequence>
<feature type="region of interest" description="Disordered" evidence="1">
    <location>
        <begin position="1"/>
        <end position="28"/>
    </location>
</feature>
<reference evidence="2 3" key="1">
    <citation type="journal article" date="2019" name="Sci. Rep.">
        <title>Orb-weaving spider Araneus ventricosus genome elucidates the spidroin gene catalogue.</title>
        <authorList>
            <person name="Kono N."/>
            <person name="Nakamura H."/>
            <person name="Ohtoshi R."/>
            <person name="Moran D.A.P."/>
            <person name="Shinohara A."/>
            <person name="Yoshida Y."/>
            <person name="Fujiwara M."/>
            <person name="Mori M."/>
            <person name="Tomita M."/>
            <person name="Arakawa K."/>
        </authorList>
    </citation>
    <scope>NUCLEOTIDE SEQUENCE [LARGE SCALE GENOMIC DNA]</scope>
</reference>
<evidence type="ECO:0000256" key="1">
    <source>
        <dbReference type="SAM" id="MobiDB-lite"/>
    </source>
</evidence>
<gene>
    <name evidence="2" type="ORF">AVEN_180841_1</name>
</gene>
<keyword evidence="3" id="KW-1185">Reference proteome</keyword>
<protein>
    <submittedName>
        <fullName evidence="2">Uncharacterized protein</fullName>
    </submittedName>
</protein>
<evidence type="ECO:0000313" key="3">
    <source>
        <dbReference type="Proteomes" id="UP000499080"/>
    </source>
</evidence>
<proteinExistence type="predicted"/>
<dbReference type="AlphaFoldDB" id="A0A4Y2TYB8"/>
<name>A0A4Y2TYB8_ARAVE</name>
<comment type="caution">
    <text evidence="2">The sequence shown here is derived from an EMBL/GenBank/DDBJ whole genome shotgun (WGS) entry which is preliminary data.</text>
</comment>
<dbReference type="EMBL" id="BGPR01031552">
    <property type="protein sequence ID" value="GBO04704.1"/>
    <property type="molecule type" value="Genomic_DNA"/>
</dbReference>
<dbReference type="Proteomes" id="UP000499080">
    <property type="component" value="Unassembled WGS sequence"/>
</dbReference>
<accession>A0A4Y2TYB8</accession>
<organism evidence="2 3">
    <name type="scientific">Araneus ventricosus</name>
    <name type="common">Orbweaver spider</name>
    <name type="synonym">Epeira ventricosa</name>
    <dbReference type="NCBI Taxonomy" id="182803"/>
    <lineage>
        <taxon>Eukaryota</taxon>
        <taxon>Metazoa</taxon>
        <taxon>Ecdysozoa</taxon>
        <taxon>Arthropoda</taxon>
        <taxon>Chelicerata</taxon>
        <taxon>Arachnida</taxon>
        <taxon>Araneae</taxon>
        <taxon>Araneomorphae</taxon>
        <taxon>Entelegynae</taxon>
        <taxon>Araneoidea</taxon>
        <taxon>Araneidae</taxon>
        <taxon>Araneus</taxon>
    </lineage>
</organism>